<protein>
    <submittedName>
        <fullName evidence="4">O-succinylbenzoic acid--CoA ligase</fullName>
    </submittedName>
</protein>
<organism evidence="4 5">
    <name type="scientific">Flavobacterium haoranii</name>
    <dbReference type="NCBI Taxonomy" id="683124"/>
    <lineage>
        <taxon>Bacteria</taxon>
        <taxon>Pseudomonadati</taxon>
        <taxon>Bacteroidota</taxon>
        <taxon>Flavobacteriia</taxon>
        <taxon>Flavobacteriales</taxon>
        <taxon>Flavobacteriaceae</taxon>
        <taxon>Flavobacterium</taxon>
    </lineage>
</organism>
<dbReference type="GO" id="GO:0006631">
    <property type="term" value="P:fatty acid metabolic process"/>
    <property type="evidence" value="ECO:0007669"/>
    <property type="project" value="TreeGrafter"/>
</dbReference>
<evidence type="ECO:0000256" key="2">
    <source>
        <dbReference type="ARBA" id="ARBA00022598"/>
    </source>
</evidence>
<dbReference type="Proteomes" id="UP000184232">
    <property type="component" value="Unassembled WGS sequence"/>
</dbReference>
<gene>
    <name evidence="4" type="ORF">SAMN05444337_1507</name>
</gene>
<dbReference type="PANTHER" id="PTHR43201">
    <property type="entry name" value="ACYL-COA SYNTHETASE"/>
    <property type="match status" value="1"/>
</dbReference>
<dbReference type="STRING" id="683124.SAMN05444337_1507"/>
<keyword evidence="2 4" id="KW-0436">Ligase</keyword>
<evidence type="ECO:0000313" key="4">
    <source>
        <dbReference type="EMBL" id="SHJ19966.1"/>
    </source>
</evidence>
<dbReference type="OrthoDB" id="8870348at2"/>
<evidence type="ECO:0000313" key="5">
    <source>
        <dbReference type="Proteomes" id="UP000184232"/>
    </source>
</evidence>
<dbReference type="RefSeq" id="WP_072783618.1">
    <property type="nucleotide sequence ID" value="NZ_CP045292.1"/>
</dbReference>
<comment type="similarity">
    <text evidence="1">Belongs to the ATP-dependent AMP-binding enzyme family.</text>
</comment>
<accession>A0A1M6HCS6</accession>
<dbReference type="SUPFAM" id="SSF56801">
    <property type="entry name" value="Acetyl-CoA synthetase-like"/>
    <property type="match status" value="1"/>
</dbReference>
<dbReference type="Pfam" id="PF00501">
    <property type="entry name" value="AMP-binding"/>
    <property type="match status" value="1"/>
</dbReference>
<name>A0A1M6HCS6_9FLAO</name>
<dbReference type="InterPro" id="IPR000873">
    <property type="entry name" value="AMP-dep_synth/lig_dom"/>
</dbReference>
<dbReference type="GO" id="GO:0031956">
    <property type="term" value="F:medium-chain fatty acid-CoA ligase activity"/>
    <property type="evidence" value="ECO:0007669"/>
    <property type="project" value="TreeGrafter"/>
</dbReference>
<dbReference type="PANTHER" id="PTHR43201:SF5">
    <property type="entry name" value="MEDIUM-CHAIN ACYL-COA LIGASE ACSF2, MITOCHONDRIAL"/>
    <property type="match status" value="1"/>
</dbReference>
<dbReference type="Gene3D" id="3.30.300.30">
    <property type="match status" value="1"/>
</dbReference>
<keyword evidence="5" id="KW-1185">Reference proteome</keyword>
<evidence type="ECO:0000256" key="1">
    <source>
        <dbReference type="ARBA" id="ARBA00006432"/>
    </source>
</evidence>
<dbReference type="AlphaFoldDB" id="A0A1M6HCS6"/>
<sequence>MIPHYKNIHNLFKINGFHPTTETLFQLSYSFIKEGEDFEKQIGNFLLDWLDNKDFIETETSGSTGKPKLIKMQKQAMVNSAIATGNFFDLHPGNKALHCLPTKYIAGKMMLVRAIILGLEIDLVNPAGKMFSKLHTEYDFAAMVPLQVENNLENLQHIKKLIIGGVAPSVELVKRIKKLPSTKIYETYGMTETITHIAAKEIGKSYFKLMEGVSISLNDKDCLVINAPRISEEAIVTNDLVEIKSKNQFKWLGRIDNVINSGGIKIIPEVIEEKLSNKIQEKYFIASKPDNKLGEKVILVVEGNEKSILDTKVFDGLEKHEQPKEVVYVKKFKMTPTDKINRSATLKLI</sequence>
<dbReference type="InterPro" id="IPR045851">
    <property type="entry name" value="AMP-bd_C_sf"/>
</dbReference>
<dbReference type="InterPro" id="IPR042099">
    <property type="entry name" value="ANL_N_sf"/>
</dbReference>
<feature type="domain" description="AMP-dependent synthetase/ligase" evidence="3">
    <location>
        <begin position="60"/>
        <end position="199"/>
    </location>
</feature>
<reference evidence="5" key="1">
    <citation type="submission" date="2016-11" db="EMBL/GenBank/DDBJ databases">
        <authorList>
            <person name="Varghese N."/>
            <person name="Submissions S."/>
        </authorList>
    </citation>
    <scope>NUCLEOTIDE SEQUENCE [LARGE SCALE GENOMIC DNA]</scope>
    <source>
        <strain evidence="5">DSM 22807</strain>
    </source>
</reference>
<proteinExistence type="inferred from homology"/>
<evidence type="ECO:0000259" key="3">
    <source>
        <dbReference type="Pfam" id="PF00501"/>
    </source>
</evidence>
<dbReference type="EMBL" id="FQZH01000002">
    <property type="protein sequence ID" value="SHJ19966.1"/>
    <property type="molecule type" value="Genomic_DNA"/>
</dbReference>
<dbReference type="Gene3D" id="3.40.50.12780">
    <property type="entry name" value="N-terminal domain of ligase-like"/>
    <property type="match status" value="1"/>
</dbReference>